<comment type="caution">
    <text evidence="2">The sequence shown here is derived from an EMBL/GenBank/DDBJ whole genome shotgun (WGS) entry which is preliminary data.</text>
</comment>
<dbReference type="PANTHER" id="PTHR47723">
    <property type="entry name" value="OS05G0353850 PROTEIN"/>
    <property type="match status" value="1"/>
</dbReference>
<dbReference type="Gene3D" id="3.30.420.10">
    <property type="entry name" value="Ribonuclease H-like superfamily/Ribonuclease H"/>
    <property type="match status" value="1"/>
</dbReference>
<sequence length="107" mass="11939">MGYSTLLEGLTLHKALEILQHHQWKDIIVESDSKLLIDGINGMVDPEIYCDVVIADIQALASTFSFMRFVYVPRNCNKAAHIIAKGPDFFSMGYVPTHALSTILDDV</sequence>
<dbReference type="SUPFAM" id="SSF53098">
    <property type="entry name" value="Ribonuclease H-like"/>
    <property type="match status" value="1"/>
</dbReference>
<name>A0AAD4PCZ6_PERFH</name>
<dbReference type="EMBL" id="SDAM02000045">
    <property type="protein sequence ID" value="KAH6834640.1"/>
    <property type="molecule type" value="Genomic_DNA"/>
</dbReference>
<organism evidence="2 3">
    <name type="scientific">Perilla frutescens var. hirtella</name>
    <name type="common">Perilla citriodora</name>
    <name type="synonym">Perilla setoyensis</name>
    <dbReference type="NCBI Taxonomy" id="608512"/>
    <lineage>
        <taxon>Eukaryota</taxon>
        <taxon>Viridiplantae</taxon>
        <taxon>Streptophyta</taxon>
        <taxon>Embryophyta</taxon>
        <taxon>Tracheophyta</taxon>
        <taxon>Spermatophyta</taxon>
        <taxon>Magnoliopsida</taxon>
        <taxon>eudicotyledons</taxon>
        <taxon>Gunneridae</taxon>
        <taxon>Pentapetalae</taxon>
        <taxon>asterids</taxon>
        <taxon>lamiids</taxon>
        <taxon>Lamiales</taxon>
        <taxon>Lamiaceae</taxon>
        <taxon>Nepetoideae</taxon>
        <taxon>Elsholtzieae</taxon>
        <taxon>Perilla</taxon>
    </lineage>
</organism>
<dbReference type="InterPro" id="IPR036397">
    <property type="entry name" value="RNaseH_sf"/>
</dbReference>
<dbReference type="AlphaFoldDB" id="A0AAD4PCZ6"/>
<dbReference type="CDD" id="cd06222">
    <property type="entry name" value="RNase_H_like"/>
    <property type="match status" value="1"/>
</dbReference>
<dbReference type="GO" id="GO:0003676">
    <property type="term" value="F:nucleic acid binding"/>
    <property type="evidence" value="ECO:0007669"/>
    <property type="project" value="InterPro"/>
</dbReference>
<dbReference type="Pfam" id="PF13456">
    <property type="entry name" value="RVT_3"/>
    <property type="match status" value="1"/>
</dbReference>
<reference evidence="2 3" key="1">
    <citation type="journal article" date="2021" name="Nat. Commun.">
        <title>Incipient diploidization of the medicinal plant Perilla within 10,000 years.</title>
        <authorList>
            <person name="Zhang Y."/>
            <person name="Shen Q."/>
            <person name="Leng L."/>
            <person name="Zhang D."/>
            <person name="Chen S."/>
            <person name="Shi Y."/>
            <person name="Ning Z."/>
            <person name="Chen S."/>
        </authorList>
    </citation>
    <scope>NUCLEOTIDE SEQUENCE [LARGE SCALE GENOMIC DNA]</scope>
    <source>
        <strain evidence="3">cv. PC099</strain>
    </source>
</reference>
<protein>
    <recommendedName>
        <fullName evidence="1">RNase H type-1 domain-containing protein</fullName>
    </recommendedName>
</protein>
<accession>A0AAD4PCZ6</accession>
<evidence type="ECO:0000259" key="1">
    <source>
        <dbReference type="Pfam" id="PF13456"/>
    </source>
</evidence>
<dbReference type="PANTHER" id="PTHR47723:SF23">
    <property type="entry name" value="REVERSE TRANSCRIPTASE-LIKE PROTEIN"/>
    <property type="match status" value="1"/>
</dbReference>
<evidence type="ECO:0000313" key="3">
    <source>
        <dbReference type="Proteomes" id="UP001190926"/>
    </source>
</evidence>
<feature type="domain" description="RNase H type-1" evidence="1">
    <location>
        <begin position="8"/>
        <end position="85"/>
    </location>
</feature>
<dbReference type="Proteomes" id="UP001190926">
    <property type="component" value="Unassembled WGS sequence"/>
</dbReference>
<dbReference type="InterPro" id="IPR002156">
    <property type="entry name" value="RNaseH_domain"/>
</dbReference>
<dbReference type="InterPro" id="IPR012337">
    <property type="entry name" value="RNaseH-like_sf"/>
</dbReference>
<proteinExistence type="predicted"/>
<evidence type="ECO:0000313" key="2">
    <source>
        <dbReference type="EMBL" id="KAH6834640.1"/>
    </source>
</evidence>
<gene>
    <name evidence="2" type="ORF">C2S53_009177</name>
</gene>
<dbReference type="GO" id="GO:0004523">
    <property type="term" value="F:RNA-DNA hybrid ribonuclease activity"/>
    <property type="evidence" value="ECO:0007669"/>
    <property type="project" value="InterPro"/>
</dbReference>
<keyword evidence="3" id="KW-1185">Reference proteome</keyword>
<dbReference type="InterPro" id="IPR044730">
    <property type="entry name" value="RNase_H-like_dom_plant"/>
</dbReference>
<dbReference type="InterPro" id="IPR053151">
    <property type="entry name" value="RNase_H-like"/>
</dbReference>